<keyword evidence="1" id="KW-0812">Transmembrane</keyword>
<name>A0A3B0Z3P8_9ZZZZ</name>
<protein>
    <recommendedName>
        <fullName evidence="3">M50 family peptidase</fullName>
    </recommendedName>
</protein>
<dbReference type="PANTHER" id="PTHR33979:SF2">
    <property type="entry name" value="PEPTIDASE M50B-LIKE-DOMAIN-CONTAINING PROTEIN"/>
    <property type="match status" value="1"/>
</dbReference>
<feature type="transmembrane region" description="Helical" evidence="1">
    <location>
        <begin position="102"/>
        <end position="119"/>
    </location>
</feature>
<accession>A0A3B0Z3P8</accession>
<feature type="transmembrane region" description="Helical" evidence="1">
    <location>
        <begin position="125"/>
        <end position="143"/>
    </location>
</feature>
<sequence>MKLQHQFIIIMAAAIVVSFIPVLNWPFTWIQTFFHEISHGLAAIVTGGSVSSIQIHLSGSGLCYTSGGIRFIVTLAGYFGATLFGVLLVLSVSAASPYQSKALAVTLAGITLGALLFWARDLVTILILLVITAVCLLPIKGDWHPKTVHILLKFIGCYVLLDAIKSPLWLIDGRNLGDGATLSQLTLIPELVWVALWELFALTGVWFVWKSLQRLDLASVPKGETV</sequence>
<reference evidence="2" key="1">
    <citation type="submission" date="2018-06" db="EMBL/GenBank/DDBJ databases">
        <authorList>
            <person name="Zhirakovskaya E."/>
        </authorList>
    </citation>
    <scope>NUCLEOTIDE SEQUENCE</scope>
</reference>
<proteinExistence type="predicted"/>
<organism evidence="2">
    <name type="scientific">hydrothermal vent metagenome</name>
    <dbReference type="NCBI Taxonomy" id="652676"/>
    <lineage>
        <taxon>unclassified sequences</taxon>
        <taxon>metagenomes</taxon>
        <taxon>ecological metagenomes</taxon>
    </lineage>
</organism>
<dbReference type="Pfam" id="PF13398">
    <property type="entry name" value="Peptidase_M50B"/>
    <property type="match status" value="1"/>
</dbReference>
<feature type="transmembrane region" description="Helical" evidence="1">
    <location>
        <begin position="6"/>
        <end position="25"/>
    </location>
</feature>
<dbReference type="AlphaFoldDB" id="A0A3B0Z3P8"/>
<keyword evidence="1" id="KW-0472">Membrane</keyword>
<keyword evidence="1" id="KW-1133">Transmembrane helix</keyword>
<feature type="transmembrane region" description="Helical" evidence="1">
    <location>
        <begin position="150"/>
        <end position="171"/>
    </location>
</feature>
<evidence type="ECO:0008006" key="3">
    <source>
        <dbReference type="Google" id="ProtNLM"/>
    </source>
</evidence>
<feature type="transmembrane region" description="Helical" evidence="1">
    <location>
        <begin position="69"/>
        <end position="90"/>
    </location>
</feature>
<gene>
    <name evidence="2" type="ORF">MNBD_GAMMA18-529</name>
</gene>
<feature type="transmembrane region" description="Helical" evidence="1">
    <location>
        <begin position="191"/>
        <end position="209"/>
    </location>
</feature>
<dbReference type="InterPro" id="IPR049500">
    <property type="entry name" value="Peptidase_M50B-like"/>
</dbReference>
<dbReference type="EMBL" id="UOFP01000205">
    <property type="protein sequence ID" value="VAW87975.1"/>
    <property type="molecule type" value="Genomic_DNA"/>
</dbReference>
<dbReference type="PANTHER" id="PTHR33979">
    <property type="entry name" value="OS02G0221600 PROTEIN"/>
    <property type="match status" value="1"/>
</dbReference>
<evidence type="ECO:0000313" key="2">
    <source>
        <dbReference type="EMBL" id="VAW87975.1"/>
    </source>
</evidence>
<evidence type="ECO:0000256" key="1">
    <source>
        <dbReference type="SAM" id="Phobius"/>
    </source>
</evidence>